<dbReference type="AlphaFoldDB" id="A0A9W8NGB8"/>
<name>A0A9W8NGB8_9PEZI</name>
<reference evidence="1" key="1">
    <citation type="submission" date="2022-07" db="EMBL/GenBank/DDBJ databases">
        <title>Genome Sequence of Xylaria arbuscula.</title>
        <authorList>
            <person name="Buettner E."/>
        </authorList>
    </citation>
    <scope>NUCLEOTIDE SEQUENCE</scope>
    <source>
        <strain evidence="1">VT107</strain>
    </source>
</reference>
<proteinExistence type="predicted"/>
<dbReference type="EMBL" id="JANPWZ010000527">
    <property type="protein sequence ID" value="KAJ3575646.1"/>
    <property type="molecule type" value="Genomic_DNA"/>
</dbReference>
<evidence type="ECO:0000313" key="2">
    <source>
        <dbReference type="Proteomes" id="UP001148614"/>
    </source>
</evidence>
<evidence type="ECO:0000313" key="1">
    <source>
        <dbReference type="EMBL" id="KAJ3575646.1"/>
    </source>
</evidence>
<dbReference type="VEuPathDB" id="FungiDB:F4678DRAFT_484857"/>
<gene>
    <name evidence="1" type="ORF">NPX13_g3963</name>
</gene>
<comment type="caution">
    <text evidence="1">The sequence shown here is derived from an EMBL/GenBank/DDBJ whole genome shotgun (WGS) entry which is preliminary data.</text>
</comment>
<protein>
    <submittedName>
        <fullName evidence="1">Uncharacterized protein</fullName>
    </submittedName>
</protein>
<accession>A0A9W8NGB8</accession>
<organism evidence="1 2">
    <name type="scientific">Xylaria arbuscula</name>
    <dbReference type="NCBI Taxonomy" id="114810"/>
    <lineage>
        <taxon>Eukaryota</taxon>
        <taxon>Fungi</taxon>
        <taxon>Dikarya</taxon>
        <taxon>Ascomycota</taxon>
        <taxon>Pezizomycotina</taxon>
        <taxon>Sordariomycetes</taxon>
        <taxon>Xylariomycetidae</taxon>
        <taxon>Xylariales</taxon>
        <taxon>Xylariaceae</taxon>
        <taxon>Xylaria</taxon>
    </lineage>
</organism>
<dbReference type="Proteomes" id="UP001148614">
    <property type="component" value="Unassembled WGS sequence"/>
</dbReference>
<keyword evidence="2" id="KW-1185">Reference proteome</keyword>
<sequence>MLVLHERGCVIDKLHIVCFNEFIDHAFQQVRPLLTYDIDEMEARVIATREELHRVITKEGFEAFWDQWIVAEVGRFAPLYPSPYNEVYAGETDPEPMSEEEVEAARKRVEEMLLMEA</sequence>